<proteinExistence type="predicted"/>
<feature type="domain" description="Tyr recombinase" evidence="4">
    <location>
        <begin position="216"/>
        <end position="305"/>
    </location>
</feature>
<evidence type="ECO:0000256" key="3">
    <source>
        <dbReference type="PROSITE-ProRule" id="PRU01248"/>
    </source>
</evidence>
<organism evidence="6 7">
    <name type="scientific">Desulfotomaculum copahuensis</name>
    <dbReference type="NCBI Taxonomy" id="1838280"/>
    <lineage>
        <taxon>Bacteria</taxon>
        <taxon>Bacillati</taxon>
        <taxon>Bacillota</taxon>
        <taxon>Clostridia</taxon>
        <taxon>Eubacteriales</taxon>
        <taxon>Desulfotomaculaceae</taxon>
        <taxon>Desulfotomaculum</taxon>
    </lineage>
</organism>
<dbReference type="InterPro" id="IPR011010">
    <property type="entry name" value="DNA_brk_join_enz"/>
</dbReference>
<evidence type="ECO:0000259" key="5">
    <source>
        <dbReference type="PROSITE" id="PS51900"/>
    </source>
</evidence>
<reference evidence="6 7" key="1">
    <citation type="submission" date="2016-04" db="EMBL/GenBank/DDBJ databases">
        <authorList>
            <person name="Evans L.H."/>
            <person name="Alamgir A."/>
            <person name="Owens N."/>
            <person name="Weber N.D."/>
            <person name="Virtaneva K."/>
            <person name="Barbian K."/>
            <person name="Babar A."/>
            <person name="Rosenke K."/>
        </authorList>
    </citation>
    <scope>NUCLEOTIDE SEQUENCE [LARGE SCALE GENOMIC DNA]</scope>
    <source>
        <strain evidence="6 7">LMa1</strain>
    </source>
</reference>
<dbReference type="EMBL" id="LYVF01000063">
    <property type="protein sequence ID" value="OAT85315.1"/>
    <property type="molecule type" value="Genomic_DNA"/>
</dbReference>
<sequence length="305" mass="36216">MAHLITKELSEKVLEELQRLNYSYHSICNFRAALRRIQAFAEEKGERYFNEDLGRQYLLERYDCNVDYYSEACPRNAKTAMRQVRLLGDYQLHEVVIRRIIKKKNYVKPPQFEKVLTDYEIECENNQYSKRGMRTRLHRLFFFIDYINLRKIMDVNNITPEVISDYVKTIFHHHEKSMSSILTTLRVFLRYLYTNGSTKTDLSLSVPKYTKYWYPAVPSIWKPDDVKRMLDAIDRGNPTGKRDYAILLLVAKLGIRVGDIKGLKLSHLDWHENRIHFTQQKTGTDVSFPILNDVGLFEKWQACQR</sequence>
<dbReference type="Pfam" id="PF00589">
    <property type="entry name" value="Phage_integrase"/>
    <property type="match status" value="1"/>
</dbReference>
<dbReference type="InterPro" id="IPR002104">
    <property type="entry name" value="Integrase_catalytic"/>
</dbReference>
<gene>
    <name evidence="6" type="ORF">A6M21_17270</name>
</gene>
<protein>
    <recommendedName>
        <fullName evidence="8">Integrase</fullName>
    </recommendedName>
</protein>
<keyword evidence="1 3" id="KW-0238">DNA-binding</keyword>
<dbReference type="Gene3D" id="1.10.443.10">
    <property type="entry name" value="Intergrase catalytic core"/>
    <property type="match status" value="1"/>
</dbReference>
<evidence type="ECO:0000256" key="2">
    <source>
        <dbReference type="ARBA" id="ARBA00023172"/>
    </source>
</evidence>
<keyword evidence="2" id="KW-0233">DNA recombination</keyword>
<accession>A0A1B7LGT6</accession>
<name>A0A1B7LGT6_9FIRM</name>
<dbReference type="SUPFAM" id="SSF56349">
    <property type="entry name" value="DNA breaking-rejoining enzymes"/>
    <property type="match status" value="1"/>
</dbReference>
<keyword evidence="7" id="KW-1185">Reference proteome</keyword>
<dbReference type="STRING" id="1838280.A6M21_17270"/>
<dbReference type="InterPro" id="IPR013762">
    <property type="entry name" value="Integrase-like_cat_sf"/>
</dbReference>
<dbReference type="InterPro" id="IPR010998">
    <property type="entry name" value="Integrase_recombinase_N"/>
</dbReference>
<dbReference type="InterPro" id="IPR044068">
    <property type="entry name" value="CB"/>
</dbReference>
<comment type="caution">
    <text evidence="6">The sequence shown here is derived from an EMBL/GenBank/DDBJ whole genome shotgun (WGS) entry which is preliminary data.</text>
</comment>
<dbReference type="GO" id="GO:0003677">
    <property type="term" value="F:DNA binding"/>
    <property type="evidence" value="ECO:0007669"/>
    <property type="project" value="UniProtKB-UniRule"/>
</dbReference>
<evidence type="ECO:0000313" key="6">
    <source>
        <dbReference type="EMBL" id="OAT85315.1"/>
    </source>
</evidence>
<feature type="domain" description="Core-binding (CB)" evidence="5">
    <location>
        <begin position="110"/>
        <end position="193"/>
    </location>
</feature>
<dbReference type="PROSITE" id="PS51898">
    <property type="entry name" value="TYR_RECOMBINASE"/>
    <property type="match status" value="1"/>
</dbReference>
<dbReference type="Gene3D" id="1.10.150.130">
    <property type="match status" value="1"/>
</dbReference>
<dbReference type="GO" id="GO:0015074">
    <property type="term" value="P:DNA integration"/>
    <property type="evidence" value="ECO:0007669"/>
    <property type="project" value="InterPro"/>
</dbReference>
<dbReference type="PROSITE" id="PS51900">
    <property type="entry name" value="CB"/>
    <property type="match status" value="1"/>
</dbReference>
<evidence type="ECO:0000259" key="4">
    <source>
        <dbReference type="PROSITE" id="PS51898"/>
    </source>
</evidence>
<evidence type="ECO:0000256" key="1">
    <source>
        <dbReference type="ARBA" id="ARBA00023125"/>
    </source>
</evidence>
<dbReference type="Proteomes" id="UP000078532">
    <property type="component" value="Unassembled WGS sequence"/>
</dbReference>
<dbReference type="RefSeq" id="WP_066666901.1">
    <property type="nucleotide sequence ID" value="NZ_LYVF01000063.1"/>
</dbReference>
<evidence type="ECO:0000313" key="7">
    <source>
        <dbReference type="Proteomes" id="UP000078532"/>
    </source>
</evidence>
<evidence type="ECO:0008006" key="8">
    <source>
        <dbReference type="Google" id="ProtNLM"/>
    </source>
</evidence>
<dbReference type="GO" id="GO:0006310">
    <property type="term" value="P:DNA recombination"/>
    <property type="evidence" value="ECO:0007669"/>
    <property type="project" value="UniProtKB-KW"/>
</dbReference>
<dbReference type="AlphaFoldDB" id="A0A1B7LGT6"/>